<feature type="domain" description="YjeF C-terminal" evidence="1">
    <location>
        <begin position="1"/>
        <end position="93"/>
    </location>
</feature>
<dbReference type="GO" id="GO:0016836">
    <property type="term" value="F:hydro-lyase activity"/>
    <property type="evidence" value="ECO:0007669"/>
    <property type="project" value="InterPro"/>
</dbReference>
<sequence>MLKGARTIIANPQGKIWIIPESTPALARGGSGDVLTGLIGGLLAQNKTTNHPLEAMVATAAWWHAQAAILAAKERSELGVDAGTLSQYLHTIF</sequence>
<name>T2IYQ7_CROWT</name>
<accession>T2IYQ7</accession>
<dbReference type="Pfam" id="PF01256">
    <property type="entry name" value="Carb_kinase"/>
    <property type="match status" value="1"/>
</dbReference>
<dbReference type="SUPFAM" id="SSF53613">
    <property type="entry name" value="Ribokinase-like"/>
    <property type="match status" value="1"/>
</dbReference>
<dbReference type="InterPro" id="IPR000631">
    <property type="entry name" value="CARKD"/>
</dbReference>
<protein>
    <recommendedName>
        <fullName evidence="1">YjeF C-terminal domain-containing protein</fullName>
    </recommendedName>
</protein>
<evidence type="ECO:0000259" key="1">
    <source>
        <dbReference type="PROSITE" id="PS51383"/>
    </source>
</evidence>
<reference evidence="2 3" key="1">
    <citation type="submission" date="2013-01" db="EMBL/GenBank/DDBJ databases">
        <authorList>
            <person name="Bench S."/>
        </authorList>
    </citation>
    <scope>NUCLEOTIDE SEQUENCE [LARGE SCALE GENOMIC DNA]</scope>
    <source>
        <strain evidence="2 3">WH 0005</strain>
    </source>
</reference>
<dbReference type="EMBL" id="CAQL01000970">
    <property type="protein sequence ID" value="CCQ58148.1"/>
    <property type="molecule type" value="Genomic_DNA"/>
</dbReference>
<dbReference type="AlphaFoldDB" id="T2IYQ7"/>
<comment type="caution">
    <text evidence="2">The sequence shown here is derived from an EMBL/GenBank/DDBJ whole genome shotgun (WGS) entry which is preliminary data.</text>
</comment>
<dbReference type="InterPro" id="IPR017953">
    <property type="entry name" value="Carbohydrate_kinase_pred_CS"/>
</dbReference>
<proteinExistence type="predicted"/>
<reference evidence="2 3" key="2">
    <citation type="submission" date="2013-09" db="EMBL/GenBank/DDBJ databases">
        <title>Whole genome comparison of six Crocosphaera watsonii strains with differing phenotypes.</title>
        <authorList>
            <person name="Bench S.R."/>
            <person name="Heller P."/>
            <person name="Frank I."/>
            <person name="Arciniega M."/>
            <person name="Shilova I.N."/>
            <person name="Zehr J.P."/>
        </authorList>
    </citation>
    <scope>NUCLEOTIDE SEQUENCE [LARGE SCALE GENOMIC DNA]</scope>
    <source>
        <strain evidence="2 3">WH 0005</strain>
    </source>
</reference>
<organism evidence="2 3">
    <name type="scientific">Crocosphaera watsonii WH 0005</name>
    <dbReference type="NCBI Taxonomy" id="423472"/>
    <lineage>
        <taxon>Bacteria</taxon>
        <taxon>Bacillati</taxon>
        <taxon>Cyanobacteriota</taxon>
        <taxon>Cyanophyceae</taxon>
        <taxon>Oscillatoriophycideae</taxon>
        <taxon>Chroococcales</taxon>
        <taxon>Aphanothecaceae</taxon>
        <taxon>Crocosphaera</taxon>
    </lineage>
</organism>
<gene>
    <name evidence="2" type="ORF">CWATWH0005_2758</name>
</gene>
<dbReference type="PROSITE" id="PS01050">
    <property type="entry name" value="YJEF_C_2"/>
    <property type="match status" value="1"/>
</dbReference>
<dbReference type="Proteomes" id="UP000017981">
    <property type="component" value="Unassembled WGS sequence"/>
</dbReference>
<evidence type="ECO:0000313" key="3">
    <source>
        <dbReference type="Proteomes" id="UP000017981"/>
    </source>
</evidence>
<dbReference type="InterPro" id="IPR029056">
    <property type="entry name" value="Ribokinase-like"/>
</dbReference>
<dbReference type="Gene3D" id="3.40.1190.20">
    <property type="match status" value="1"/>
</dbReference>
<evidence type="ECO:0000313" key="2">
    <source>
        <dbReference type="EMBL" id="CCQ58148.1"/>
    </source>
</evidence>
<dbReference type="PROSITE" id="PS51383">
    <property type="entry name" value="YJEF_C_3"/>
    <property type="match status" value="1"/>
</dbReference>